<dbReference type="InterPro" id="IPR036084">
    <property type="entry name" value="Ser_inhib-like_sf"/>
</dbReference>
<dbReference type="InterPro" id="IPR002919">
    <property type="entry name" value="TIL_dom"/>
</dbReference>
<dbReference type="SUPFAM" id="SSF57567">
    <property type="entry name" value="Serine protease inhibitors"/>
    <property type="match status" value="1"/>
</dbReference>
<reference evidence="3" key="1">
    <citation type="submission" date="2020-05" db="UniProtKB">
        <authorList>
            <consortium name="EnsemblMetazoa"/>
        </authorList>
    </citation>
    <scope>IDENTIFICATION</scope>
    <source>
        <strain evidence="3">FUMOZ</strain>
    </source>
</reference>
<proteinExistence type="predicted"/>
<feature type="signal peptide" evidence="1">
    <location>
        <begin position="1"/>
        <end position="20"/>
    </location>
</feature>
<dbReference type="AlphaFoldDB" id="A0A4Y0BPB3"/>
<dbReference type="VEuPathDB" id="VectorBase:AFUN2_005224"/>
<accession>A0A4Y0BPB3</accession>
<protein>
    <submittedName>
        <fullName evidence="3">TIL domain-containing protein</fullName>
    </submittedName>
</protein>
<feature type="chain" id="PRO_5021325494" evidence="1">
    <location>
        <begin position="21"/>
        <end position="107"/>
    </location>
</feature>
<dbReference type="VEuPathDB" id="VectorBase:AFUN021221"/>
<dbReference type="CDD" id="cd19941">
    <property type="entry name" value="TIL"/>
    <property type="match status" value="1"/>
</dbReference>
<dbReference type="EnsemblMetazoa" id="AFUN021221-RA">
    <property type="protein sequence ID" value="AFUN021221-PA"/>
    <property type="gene ID" value="AFUN021221"/>
</dbReference>
<name>A0A4Y0BPB3_ANOFN</name>
<dbReference type="Pfam" id="PF01826">
    <property type="entry name" value="TIL"/>
    <property type="match status" value="1"/>
</dbReference>
<feature type="domain" description="TIL" evidence="2">
    <location>
        <begin position="42"/>
        <end position="96"/>
    </location>
</feature>
<sequence>MKVLVVALLGFVLLAGVAFADNMDEPEEPESEEVPCPEVEECPGEYEEYNCCGKCFQKTCISKNVKCEVECTKGCYCMEGFVREYEGGKCMPERFCQAYLRKGFGSG</sequence>
<organism evidence="3">
    <name type="scientific">Anopheles funestus</name>
    <name type="common">African malaria mosquito</name>
    <dbReference type="NCBI Taxonomy" id="62324"/>
    <lineage>
        <taxon>Eukaryota</taxon>
        <taxon>Metazoa</taxon>
        <taxon>Ecdysozoa</taxon>
        <taxon>Arthropoda</taxon>
        <taxon>Hexapoda</taxon>
        <taxon>Insecta</taxon>
        <taxon>Pterygota</taxon>
        <taxon>Neoptera</taxon>
        <taxon>Endopterygota</taxon>
        <taxon>Diptera</taxon>
        <taxon>Nematocera</taxon>
        <taxon>Culicoidea</taxon>
        <taxon>Culicidae</taxon>
        <taxon>Anophelinae</taxon>
        <taxon>Anopheles</taxon>
    </lineage>
</organism>
<dbReference type="Gene3D" id="2.10.25.10">
    <property type="entry name" value="Laminin"/>
    <property type="match status" value="1"/>
</dbReference>
<evidence type="ECO:0000256" key="1">
    <source>
        <dbReference type="SAM" id="SignalP"/>
    </source>
</evidence>
<evidence type="ECO:0000259" key="2">
    <source>
        <dbReference type="Pfam" id="PF01826"/>
    </source>
</evidence>
<keyword evidence="1" id="KW-0732">Signal</keyword>
<evidence type="ECO:0000313" key="3">
    <source>
        <dbReference type="EnsemblMetazoa" id="AFUN021221-PA"/>
    </source>
</evidence>